<dbReference type="GO" id="GO:0008168">
    <property type="term" value="F:methyltransferase activity"/>
    <property type="evidence" value="ECO:0007669"/>
    <property type="project" value="UniProtKB-KW"/>
</dbReference>
<dbReference type="AlphaFoldDB" id="A0A0R1QHW9"/>
<dbReference type="CDD" id="cd02440">
    <property type="entry name" value="AdoMet_MTases"/>
    <property type="match status" value="1"/>
</dbReference>
<proteinExistence type="predicted"/>
<comment type="caution">
    <text evidence="2">The sequence shown here is derived from an EMBL/GenBank/DDBJ whole genome shotgun (WGS) entry which is preliminary data.</text>
</comment>
<dbReference type="Pfam" id="PF13649">
    <property type="entry name" value="Methyltransf_25"/>
    <property type="match status" value="1"/>
</dbReference>
<sequence length="245" mass="27972">MIYSSFAQVYDTLMDDSLYLRWRDYVQKRVPAHGQKLLELAGGSGSLALLLQDAGYDVALFDLSSEMLDLAEAKLVDQNKQMLLMQGDMRELDGIEPVSVVTCFDDSLCYMPDLENVRKVFASVYGVLEAGGDFMFDAHSLHQIDDVFPGYMYNYQTEDYAFMWSSYAGDLPHTVEHDLTFFVYDEDLDAYHPMQETHHERTYPIADIVAQLKAVGFVEIEVSADFGEKAVDDQDTRWFFHAKKA</sequence>
<dbReference type="InterPro" id="IPR029063">
    <property type="entry name" value="SAM-dependent_MTases_sf"/>
</dbReference>
<gene>
    <name evidence="2" type="ORF">FD01_GL002150</name>
</gene>
<keyword evidence="2" id="KW-0808">Transferase</keyword>
<feature type="domain" description="Methyltransferase" evidence="1">
    <location>
        <begin position="38"/>
        <end position="132"/>
    </location>
</feature>
<evidence type="ECO:0000313" key="3">
    <source>
        <dbReference type="Proteomes" id="UP000051790"/>
    </source>
</evidence>
<dbReference type="PATRIC" id="fig|1423769.4.peg.2311"/>
<dbReference type="InterPro" id="IPR041698">
    <property type="entry name" value="Methyltransf_25"/>
</dbReference>
<keyword evidence="2" id="KW-0489">Methyltransferase</keyword>
<dbReference type="SUPFAM" id="SSF53335">
    <property type="entry name" value="S-adenosyl-L-methionine-dependent methyltransferases"/>
    <property type="match status" value="1"/>
</dbReference>
<reference evidence="2 3" key="1">
    <citation type="journal article" date="2015" name="Genome Announc.">
        <title>Expanding the biotechnology potential of lactobacilli through comparative genomics of 213 strains and associated genera.</title>
        <authorList>
            <person name="Sun Z."/>
            <person name="Harris H.M."/>
            <person name="McCann A."/>
            <person name="Guo C."/>
            <person name="Argimon S."/>
            <person name="Zhang W."/>
            <person name="Yang X."/>
            <person name="Jeffery I.B."/>
            <person name="Cooney J.C."/>
            <person name="Kagawa T.F."/>
            <person name="Liu W."/>
            <person name="Song Y."/>
            <person name="Salvetti E."/>
            <person name="Wrobel A."/>
            <person name="Rasinkangas P."/>
            <person name="Parkhill J."/>
            <person name="Rea M.C."/>
            <person name="O'Sullivan O."/>
            <person name="Ritari J."/>
            <person name="Douillard F.P."/>
            <person name="Paul Ross R."/>
            <person name="Yang R."/>
            <person name="Briner A.E."/>
            <person name="Felis G.E."/>
            <person name="de Vos W.M."/>
            <person name="Barrangou R."/>
            <person name="Klaenhammer T.R."/>
            <person name="Caufield P.W."/>
            <person name="Cui Y."/>
            <person name="Zhang H."/>
            <person name="O'Toole P.W."/>
        </authorList>
    </citation>
    <scope>NUCLEOTIDE SEQUENCE [LARGE SCALE GENOMIC DNA]</scope>
    <source>
        <strain evidence="2 3">DSM 13343</strain>
    </source>
</reference>
<dbReference type="OrthoDB" id="9811589at2"/>
<dbReference type="GO" id="GO:0032259">
    <property type="term" value="P:methylation"/>
    <property type="evidence" value="ECO:0007669"/>
    <property type="project" value="UniProtKB-KW"/>
</dbReference>
<name>A0A0R1QHW9_9LACO</name>
<dbReference type="RefSeq" id="WP_056964696.1">
    <property type="nucleotide sequence ID" value="NZ_AZEU01000246.1"/>
</dbReference>
<organism evidence="2 3">
    <name type="scientific">Lacticaseibacillus manihotivorans DSM 13343 = JCM 12514</name>
    <dbReference type="NCBI Taxonomy" id="1423769"/>
    <lineage>
        <taxon>Bacteria</taxon>
        <taxon>Bacillati</taxon>
        <taxon>Bacillota</taxon>
        <taxon>Bacilli</taxon>
        <taxon>Lactobacillales</taxon>
        <taxon>Lactobacillaceae</taxon>
        <taxon>Lacticaseibacillus</taxon>
    </lineage>
</organism>
<evidence type="ECO:0000259" key="1">
    <source>
        <dbReference type="Pfam" id="PF13649"/>
    </source>
</evidence>
<keyword evidence="3" id="KW-1185">Reference proteome</keyword>
<dbReference type="Gene3D" id="2.20.25.110">
    <property type="entry name" value="S-adenosyl-L-methionine-dependent methyltransferases"/>
    <property type="match status" value="1"/>
</dbReference>
<accession>A0A0R1QHW9</accession>
<protein>
    <submittedName>
        <fullName evidence="2">Methyltransferase</fullName>
    </submittedName>
</protein>
<dbReference type="Proteomes" id="UP000051790">
    <property type="component" value="Unassembled WGS sequence"/>
</dbReference>
<dbReference type="EMBL" id="AZEU01000246">
    <property type="protein sequence ID" value="KRL41605.1"/>
    <property type="molecule type" value="Genomic_DNA"/>
</dbReference>
<evidence type="ECO:0000313" key="2">
    <source>
        <dbReference type="EMBL" id="KRL41605.1"/>
    </source>
</evidence>
<dbReference type="Gene3D" id="3.40.50.150">
    <property type="entry name" value="Vaccinia Virus protein VP39"/>
    <property type="match status" value="1"/>
</dbReference>